<proteinExistence type="inferred from homology"/>
<keyword evidence="6" id="KW-1185">Reference proteome</keyword>
<evidence type="ECO:0000256" key="2">
    <source>
        <dbReference type="HAMAP-Rule" id="MF_00274"/>
    </source>
</evidence>
<dbReference type="InterPro" id="IPR036894">
    <property type="entry name" value="YbaB-like_sf"/>
</dbReference>
<organism evidence="5 6">
    <name type="scientific">Candidatus Phycosocius bacilliformis</name>
    <dbReference type="NCBI Taxonomy" id="1445552"/>
    <lineage>
        <taxon>Bacteria</taxon>
        <taxon>Pseudomonadati</taxon>
        <taxon>Pseudomonadota</taxon>
        <taxon>Alphaproteobacteria</taxon>
        <taxon>Caulobacterales</taxon>
        <taxon>Caulobacterales incertae sedis</taxon>
        <taxon>Candidatus Phycosocius</taxon>
    </lineage>
</organism>
<dbReference type="GO" id="GO:0043590">
    <property type="term" value="C:bacterial nucleoid"/>
    <property type="evidence" value="ECO:0007669"/>
    <property type="project" value="UniProtKB-UniRule"/>
</dbReference>
<evidence type="ECO:0000256" key="4">
    <source>
        <dbReference type="SAM" id="MobiDB-lite"/>
    </source>
</evidence>
<keyword evidence="2" id="KW-0963">Cytoplasm</keyword>
<evidence type="ECO:0000313" key="5">
    <source>
        <dbReference type="EMBL" id="GBF57199.1"/>
    </source>
</evidence>
<feature type="coiled-coil region" evidence="3">
    <location>
        <begin position="5"/>
        <end position="32"/>
    </location>
</feature>
<dbReference type="RefSeq" id="WP_305790440.1">
    <property type="nucleotide sequence ID" value="NZ_BFBR01000002.1"/>
</dbReference>
<accession>A0A2P2E808</accession>
<dbReference type="EMBL" id="BFBR01000002">
    <property type="protein sequence ID" value="GBF57199.1"/>
    <property type="molecule type" value="Genomic_DNA"/>
</dbReference>
<dbReference type="Proteomes" id="UP000245086">
    <property type="component" value="Unassembled WGS sequence"/>
</dbReference>
<dbReference type="NCBIfam" id="TIGR00103">
    <property type="entry name" value="DNA_YbaB_EbfC"/>
    <property type="match status" value="1"/>
</dbReference>
<sequence length="108" mass="11644">MMKDLGGLMKTMQQMQAKVADAQKKMEKIEAEGSAGAGMVKITTNGEGKLLAISIDPSLCVPDDVEILEDLIKAAFEDSRKKVEASRGDMEKDLMGGLPLPPGFKMPF</sequence>
<dbReference type="PANTHER" id="PTHR33449">
    <property type="entry name" value="NUCLEOID-ASSOCIATED PROTEIN YBAB"/>
    <property type="match status" value="1"/>
</dbReference>
<evidence type="ECO:0000256" key="3">
    <source>
        <dbReference type="SAM" id="Coils"/>
    </source>
</evidence>
<dbReference type="AlphaFoldDB" id="A0A2P2E808"/>
<comment type="similarity">
    <text evidence="2">Belongs to the YbaB/EbfC family.</text>
</comment>
<comment type="subcellular location">
    <subcellularLocation>
        <location evidence="2">Cytoplasm</location>
        <location evidence="2">Nucleoid</location>
    </subcellularLocation>
</comment>
<dbReference type="Gene3D" id="3.30.1310.10">
    <property type="entry name" value="Nucleoid-associated protein YbaB-like domain"/>
    <property type="match status" value="1"/>
</dbReference>
<name>A0A2P2E808_9PROT</name>
<evidence type="ECO:0000256" key="1">
    <source>
        <dbReference type="ARBA" id="ARBA00023125"/>
    </source>
</evidence>
<dbReference type="HAMAP" id="MF_00274">
    <property type="entry name" value="DNA_YbaB_EbfC"/>
    <property type="match status" value="1"/>
</dbReference>
<keyword evidence="3" id="KW-0175">Coiled coil</keyword>
<comment type="subunit">
    <text evidence="2">Homodimer.</text>
</comment>
<comment type="caution">
    <text evidence="5">The sequence shown here is derived from an EMBL/GenBank/DDBJ whole genome shotgun (WGS) entry which is preliminary data.</text>
</comment>
<feature type="region of interest" description="Disordered" evidence="4">
    <location>
        <begin position="82"/>
        <end position="108"/>
    </location>
</feature>
<dbReference type="InterPro" id="IPR004401">
    <property type="entry name" value="YbaB/EbfC"/>
</dbReference>
<dbReference type="SUPFAM" id="SSF82607">
    <property type="entry name" value="YbaB-like"/>
    <property type="match status" value="1"/>
</dbReference>
<protein>
    <recommendedName>
        <fullName evidence="2">Nucleoid-associated protein PbB2_00863</fullName>
    </recommendedName>
</protein>
<keyword evidence="1 2" id="KW-0238">DNA-binding</keyword>
<dbReference type="PANTHER" id="PTHR33449:SF1">
    <property type="entry name" value="NUCLEOID-ASSOCIATED PROTEIN YBAB"/>
    <property type="match status" value="1"/>
</dbReference>
<dbReference type="Pfam" id="PF02575">
    <property type="entry name" value="YbaB_DNA_bd"/>
    <property type="match status" value="1"/>
</dbReference>
<feature type="compositionally biased region" description="Pro residues" evidence="4">
    <location>
        <begin position="99"/>
        <end position="108"/>
    </location>
</feature>
<reference evidence="5 6" key="1">
    <citation type="journal article" date="2018" name="Genome Announc.">
        <title>Draft Genome Sequence of "Candidatus Phycosocius bacilliformis," an Alphaproteobacterial Ectosymbiont of the Hydrocarbon-Producing Green Alga Botryococcus braunii.</title>
        <authorList>
            <person name="Tanabe Y."/>
            <person name="Yamaguchi H."/>
            <person name="Watanabe M.M."/>
        </authorList>
    </citation>
    <scope>NUCLEOTIDE SEQUENCE [LARGE SCALE GENOMIC DNA]</scope>
    <source>
        <strain evidence="5 6">BOTRYCO-2</strain>
    </source>
</reference>
<dbReference type="GO" id="GO:0003677">
    <property type="term" value="F:DNA binding"/>
    <property type="evidence" value="ECO:0007669"/>
    <property type="project" value="UniProtKB-UniRule"/>
</dbReference>
<gene>
    <name evidence="5" type="primary">ybaB</name>
    <name evidence="5" type="ORF">PbB2_00863</name>
</gene>
<evidence type="ECO:0000313" key="6">
    <source>
        <dbReference type="Proteomes" id="UP000245086"/>
    </source>
</evidence>
<dbReference type="GO" id="GO:0005829">
    <property type="term" value="C:cytosol"/>
    <property type="evidence" value="ECO:0007669"/>
    <property type="project" value="TreeGrafter"/>
</dbReference>
<feature type="compositionally biased region" description="Basic and acidic residues" evidence="4">
    <location>
        <begin position="82"/>
        <end position="94"/>
    </location>
</feature>
<comment type="function">
    <text evidence="2">Binds to DNA and alters its conformation. May be involved in regulation of gene expression, nucleoid organization and DNA protection.</text>
</comment>
<dbReference type="PIRSF" id="PIRSF004555">
    <property type="entry name" value="UCP004555"/>
    <property type="match status" value="1"/>
</dbReference>